<evidence type="ECO:0000313" key="4">
    <source>
        <dbReference type="Proteomes" id="UP001174909"/>
    </source>
</evidence>
<dbReference type="EMBL" id="CASHTH010002912">
    <property type="protein sequence ID" value="CAI8037168.1"/>
    <property type="molecule type" value="Genomic_DNA"/>
</dbReference>
<dbReference type="Proteomes" id="UP001174909">
    <property type="component" value="Unassembled WGS sequence"/>
</dbReference>
<feature type="compositionally biased region" description="Basic and acidic residues" evidence="2">
    <location>
        <begin position="7"/>
        <end position="18"/>
    </location>
</feature>
<reference evidence="3" key="1">
    <citation type="submission" date="2023-03" db="EMBL/GenBank/DDBJ databases">
        <authorList>
            <person name="Steffen K."/>
            <person name="Cardenas P."/>
        </authorList>
    </citation>
    <scope>NUCLEOTIDE SEQUENCE</scope>
</reference>
<dbReference type="AlphaFoldDB" id="A0AA35SWI0"/>
<keyword evidence="4" id="KW-1185">Reference proteome</keyword>
<feature type="region of interest" description="Disordered" evidence="2">
    <location>
        <begin position="1"/>
        <end position="27"/>
    </location>
</feature>
<proteinExistence type="predicted"/>
<accession>A0AA35SWI0</accession>
<evidence type="ECO:0000256" key="1">
    <source>
        <dbReference type="SAM" id="Coils"/>
    </source>
</evidence>
<organism evidence="3 4">
    <name type="scientific">Geodia barretti</name>
    <name type="common">Barrett's horny sponge</name>
    <dbReference type="NCBI Taxonomy" id="519541"/>
    <lineage>
        <taxon>Eukaryota</taxon>
        <taxon>Metazoa</taxon>
        <taxon>Porifera</taxon>
        <taxon>Demospongiae</taxon>
        <taxon>Heteroscleromorpha</taxon>
        <taxon>Tetractinellida</taxon>
        <taxon>Astrophorina</taxon>
        <taxon>Geodiidae</taxon>
        <taxon>Geodia</taxon>
    </lineage>
</organism>
<feature type="coiled-coil region" evidence="1">
    <location>
        <begin position="116"/>
        <end position="179"/>
    </location>
</feature>
<evidence type="ECO:0000313" key="3">
    <source>
        <dbReference type="EMBL" id="CAI8037168.1"/>
    </source>
</evidence>
<sequence length="183" mass="20137">MENVEQVPHEEAVVREEPLETEQQQQQEEVLVDIGPLEEGAVSVEDGSASGTALEQQEGLEDALEPSTVDTTHAGCAAEVSVVSGVTLDEAGITQFLEVGDIDEGTQFERDLQQWLALKEEEVKNMAAQLAEVETHRQQQAQEFAAEIEQLKQCHSEEIENALAASTEAQEELNKCEAKYKED</sequence>
<gene>
    <name evidence="3" type="ORF">GBAR_LOCUS20792</name>
</gene>
<protein>
    <submittedName>
        <fullName evidence="3">Uncharacterized protein</fullName>
    </submittedName>
</protein>
<feature type="region of interest" description="Disordered" evidence="2">
    <location>
        <begin position="39"/>
        <end position="66"/>
    </location>
</feature>
<keyword evidence="1" id="KW-0175">Coiled coil</keyword>
<name>A0AA35SWI0_GEOBA</name>
<comment type="caution">
    <text evidence="3">The sequence shown here is derived from an EMBL/GenBank/DDBJ whole genome shotgun (WGS) entry which is preliminary data.</text>
</comment>
<evidence type="ECO:0000256" key="2">
    <source>
        <dbReference type="SAM" id="MobiDB-lite"/>
    </source>
</evidence>